<keyword evidence="1 3" id="KW-0807">Transducer</keyword>
<feature type="transmembrane region" description="Helical" evidence="4">
    <location>
        <begin position="190"/>
        <end position="214"/>
    </location>
</feature>
<dbReference type="RefSeq" id="WP_073590151.1">
    <property type="nucleotide sequence ID" value="NZ_FRFD01000010.1"/>
</dbReference>
<dbReference type="InterPro" id="IPR004089">
    <property type="entry name" value="MCPsignal_dom"/>
</dbReference>
<accession>A0A1M7YHR5</accession>
<dbReference type="InterPro" id="IPR024478">
    <property type="entry name" value="HlyB_4HB_MCP"/>
</dbReference>
<dbReference type="InterPro" id="IPR004090">
    <property type="entry name" value="Chemotax_Me-accpt_rcpt"/>
</dbReference>
<keyword evidence="8" id="KW-1185">Reference proteome</keyword>
<dbReference type="GO" id="GO:0016020">
    <property type="term" value="C:membrane"/>
    <property type="evidence" value="ECO:0007669"/>
    <property type="project" value="InterPro"/>
</dbReference>
<evidence type="ECO:0000256" key="1">
    <source>
        <dbReference type="ARBA" id="ARBA00023224"/>
    </source>
</evidence>
<dbReference type="STRING" id="1121345.SAMN02745217_03510"/>
<comment type="similarity">
    <text evidence="2">Belongs to the methyl-accepting chemotaxis (MCP) protein family.</text>
</comment>
<evidence type="ECO:0000313" key="8">
    <source>
        <dbReference type="Proteomes" id="UP000184612"/>
    </source>
</evidence>
<dbReference type="EMBL" id="FRFD01000010">
    <property type="protein sequence ID" value="SHO52109.1"/>
    <property type="molecule type" value="Genomic_DNA"/>
</dbReference>
<dbReference type="Pfam" id="PF12729">
    <property type="entry name" value="4HB_MCP_1"/>
    <property type="match status" value="1"/>
</dbReference>
<feature type="domain" description="HAMP" evidence="6">
    <location>
        <begin position="225"/>
        <end position="264"/>
    </location>
</feature>
<keyword evidence="4" id="KW-0812">Transmembrane</keyword>
<reference evidence="7 8" key="1">
    <citation type="submission" date="2016-12" db="EMBL/GenBank/DDBJ databases">
        <authorList>
            <person name="Song W.-J."/>
            <person name="Kurnit D.M."/>
        </authorList>
    </citation>
    <scope>NUCLEOTIDE SEQUENCE [LARGE SCALE GENOMIC DNA]</scope>
    <source>
        <strain evidence="7 8">DSM 12503</strain>
    </source>
</reference>
<evidence type="ECO:0000256" key="4">
    <source>
        <dbReference type="SAM" id="Phobius"/>
    </source>
</evidence>
<dbReference type="AlphaFoldDB" id="A0A1M7YHR5"/>
<evidence type="ECO:0000259" key="6">
    <source>
        <dbReference type="PROSITE" id="PS50885"/>
    </source>
</evidence>
<evidence type="ECO:0000256" key="2">
    <source>
        <dbReference type="ARBA" id="ARBA00029447"/>
    </source>
</evidence>
<dbReference type="CDD" id="cd06225">
    <property type="entry name" value="HAMP"/>
    <property type="match status" value="1"/>
</dbReference>
<sequence>MKKIRNLSIKFKLIAGFLFITLLLTIVGIIGAVNINSLAARSQSMYSDNLESINELHKIKENLLETVNQLQAAILYEDSQKAAAAIAAIDTLNKESDSYIQSYQNKHLSKETEQIWDDFKKDLDEYHTERQNALDFAAGTLYNQAEQSLVNIIKVKDTMFSKLNELIQKNETMAQDGNADNKEVAHSSSILMYGSIAIGLFFSLFIGFTLSIGISKSVRKGLAFAKALGEGDLTIEIDNKSHDELGKLIEALRTAKLNIRNILSNIILQTEEVSASSEELSATLEEVSGNFEVINTNTIAINNGVTDIRTATGGLKSTVEKVNFNVNNLTRNSSEGSSQAEQIKLRANHIKDKGNTSSQLAETLYVEKQKNILSAIEKGKVVEEIANIAGLINAIAEQTNLLSLNASIEAARAGEHGKGFSVVASEIGSLAEQSAVHVKEISRVVKNVKSAFDNLADNSKEILKFIDEHVLNDYALLVDTGSSYEKDAVYVNDLSKNTAAMAQELDDSTEEITNVVQTITGDIERTSVSFDKVCDNMNQYTAAMEQIAKAAENQAAVAETLSSLVAQFKI</sequence>
<name>A0A1M7YHR5_9FIRM</name>
<dbReference type="InterPro" id="IPR003660">
    <property type="entry name" value="HAMP_dom"/>
</dbReference>
<keyword evidence="4" id="KW-1133">Transmembrane helix</keyword>
<gene>
    <name evidence="7" type="ORF">SAMN02745217_03510</name>
</gene>
<proteinExistence type="inferred from homology"/>
<dbReference type="Gene3D" id="1.10.287.950">
    <property type="entry name" value="Methyl-accepting chemotaxis protein"/>
    <property type="match status" value="1"/>
</dbReference>
<dbReference type="SUPFAM" id="SSF58104">
    <property type="entry name" value="Methyl-accepting chemotaxis protein (MCP) signaling domain"/>
    <property type="match status" value="1"/>
</dbReference>
<dbReference type="PROSITE" id="PS50111">
    <property type="entry name" value="CHEMOTAXIS_TRANSDUC_2"/>
    <property type="match status" value="1"/>
</dbReference>
<dbReference type="OrthoDB" id="1887545at2"/>
<dbReference type="PRINTS" id="PR00260">
    <property type="entry name" value="CHEMTRNSDUCR"/>
</dbReference>
<evidence type="ECO:0000256" key="3">
    <source>
        <dbReference type="PROSITE-ProRule" id="PRU00284"/>
    </source>
</evidence>
<dbReference type="GO" id="GO:0006935">
    <property type="term" value="P:chemotaxis"/>
    <property type="evidence" value="ECO:0007669"/>
    <property type="project" value="InterPro"/>
</dbReference>
<protein>
    <submittedName>
        <fullName evidence="7">Methyl-accepting chemotaxis protein</fullName>
    </submittedName>
</protein>
<keyword evidence="4" id="KW-0472">Membrane</keyword>
<dbReference type="PROSITE" id="PS50885">
    <property type="entry name" value="HAMP"/>
    <property type="match status" value="1"/>
</dbReference>
<evidence type="ECO:0000313" key="7">
    <source>
        <dbReference type="EMBL" id="SHO52109.1"/>
    </source>
</evidence>
<dbReference type="SMART" id="SM00283">
    <property type="entry name" value="MA"/>
    <property type="match status" value="1"/>
</dbReference>
<dbReference type="PANTHER" id="PTHR32089:SF112">
    <property type="entry name" value="LYSOZYME-LIKE PROTEIN-RELATED"/>
    <property type="match status" value="1"/>
</dbReference>
<dbReference type="GO" id="GO:0004888">
    <property type="term" value="F:transmembrane signaling receptor activity"/>
    <property type="evidence" value="ECO:0007669"/>
    <property type="project" value="InterPro"/>
</dbReference>
<feature type="domain" description="Methyl-accepting transducer" evidence="5">
    <location>
        <begin position="283"/>
        <end position="569"/>
    </location>
</feature>
<dbReference type="GO" id="GO:0007165">
    <property type="term" value="P:signal transduction"/>
    <property type="evidence" value="ECO:0007669"/>
    <property type="project" value="UniProtKB-KW"/>
</dbReference>
<organism evidence="7 8">
    <name type="scientific">Anaerocolumna xylanovorans DSM 12503</name>
    <dbReference type="NCBI Taxonomy" id="1121345"/>
    <lineage>
        <taxon>Bacteria</taxon>
        <taxon>Bacillati</taxon>
        <taxon>Bacillota</taxon>
        <taxon>Clostridia</taxon>
        <taxon>Lachnospirales</taxon>
        <taxon>Lachnospiraceae</taxon>
        <taxon>Anaerocolumna</taxon>
    </lineage>
</organism>
<dbReference type="Proteomes" id="UP000184612">
    <property type="component" value="Unassembled WGS sequence"/>
</dbReference>
<evidence type="ECO:0000259" key="5">
    <source>
        <dbReference type="PROSITE" id="PS50111"/>
    </source>
</evidence>
<dbReference type="PANTHER" id="PTHR32089">
    <property type="entry name" value="METHYL-ACCEPTING CHEMOTAXIS PROTEIN MCPB"/>
    <property type="match status" value="1"/>
</dbReference>
<dbReference type="Pfam" id="PF00015">
    <property type="entry name" value="MCPsignal"/>
    <property type="match status" value="1"/>
</dbReference>